<name>A0A0G4IXN3_PLABS</name>
<organism evidence="2 3">
    <name type="scientific">Plasmodiophora brassicae</name>
    <name type="common">Clubroot disease agent</name>
    <dbReference type="NCBI Taxonomy" id="37360"/>
    <lineage>
        <taxon>Eukaryota</taxon>
        <taxon>Sar</taxon>
        <taxon>Rhizaria</taxon>
        <taxon>Endomyxa</taxon>
        <taxon>Phytomyxea</taxon>
        <taxon>Plasmodiophorida</taxon>
        <taxon>Plasmodiophoridae</taxon>
        <taxon>Plasmodiophora</taxon>
    </lineage>
</organism>
<dbReference type="Proteomes" id="UP000039324">
    <property type="component" value="Unassembled WGS sequence"/>
</dbReference>
<feature type="chain" id="PRO_5005193710" description="Secreted protein" evidence="1">
    <location>
        <begin position="24"/>
        <end position="229"/>
    </location>
</feature>
<proteinExistence type="predicted"/>
<dbReference type="EMBL" id="CDSF01000096">
    <property type="protein sequence ID" value="CEP00007.1"/>
    <property type="molecule type" value="Genomic_DNA"/>
</dbReference>
<gene>
    <name evidence="2" type="ORF">PBRA_007741</name>
</gene>
<keyword evidence="3" id="KW-1185">Reference proteome</keyword>
<evidence type="ECO:0008006" key="4">
    <source>
        <dbReference type="Google" id="ProtNLM"/>
    </source>
</evidence>
<evidence type="ECO:0000313" key="2">
    <source>
        <dbReference type="EMBL" id="CEP00007.1"/>
    </source>
</evidence>
<reference evidence="2 3" key="1">
    <citation type="submission" date="2015-02" db="EMBL/GenBank/DDBJ databases">
        <authorList>
            <person name="Chooi Y.-H."/>
        </authorList>
    </citation>
    <scope>NUCLEOTIDE SEQUENCE [LARGE SCALE GENOMIC DNA]</scope>
    <source>
        <strain evidence="2">E3</strain>
    </source>
</reference>
<keyword evidence="1" id="KW-0732">Signal</keyword>
<evidence type="ECO:0000256" key="1">
    <source>
        <dbReference type="SAM" id="SignalP"/>
    </source>
</evidence>
<protein>
    <recommendedName>
        <fullName evidence="4">Secreted protein</fullName>
    </recommendedName>
</protein>
<evidence type="ECO:0000313" key="3">
    <source>
        <dbReference type="Proteomes" id="UP000039324"/>
    </source>
</evidence>
<dbReference type="AlphaFoldDB" id="A0A0G4IXN3"/>
<sequence>MPRPVSHTHVQLCLLCLSAQFEAPQVAVVAHGCMPHVDHSGARNEVPLAGRDQTARVQAEWTAPQQQIPLRFMSSTQRRATGSAILSTFLGIPPGVQQNLNFAGRRQVHTGTKNIKRASSGRIRNRQHVLPFLWRHHLLHRIGHELSIGTGLVLIHGMQNGVPGSVQIRRQIVWVQVHVSDQRINPEAIPSNDVVRLMHGRHPVVTVPMHLTRRSLKQVKQDLLVSVCH</sequence>
<accession>A0A0G4IXN3</accession>
<feature type="signal peptide" evidence="1">
    <location>
        <begin position="1"/>
        <end position="23"/>
    </location>
</feature>